<protein>
    <submittedName>
        <fullName evidence="2">Uncharacterized protein</fullName>
    </submittedName>
</protein>
<evidence type="ECO:0000313" key="3">
    <source>
        <dbReference type="Proteomes" id="UP000275078"/>
    </source>
</evidence>
<accession>A0A3N4HYH8</accession>
<evidence type="ECO:0000256" key="1">
    <source>
        <dbReference type="SAM" id="MobiDB-lite"/>
    </source>
</evidence>
<keyword evidence="3" id="KW-1185">Reference proteome</keyword>
<gene>
    <name evidence="2" type="ORF">BJ508DRAFT_378016</name>
</gene>
<dbReference type="EMBL" id="ML119705">
    <property type="protein sequence ID" value="RPA78923.1"/>
    <property type="molecule type" value="Genomic_DNA"/>
</dbReference>
<sequence>MPDVLRKDSLAHIAGVEGRLRRVQAFHTMGSESAETRRGDRCYPFLRCNPPSLVHGAGSARHGSDVRCSRRVQVPVFGIGGPAQSSSTHYHRIALRRSRRYRPTTPVPLVSETISTDKGTSSYGNSKLRRLASQDDDVSDPLGADLHGREEKATDVLLHGRRRIGGAGAEGFCWSGAARFEFGKKKRVDAVKHQAEVEDCRLRHNDGGENGRVKSPPKNAPSAGWKDPSLSKAREADREAGSSTTVSVMPPVRPSAEVPCNKPAAYESPPGASQHSRLPPPASRYSAYNPIDCNLTGAGPLCGGRTNEAPFSAPYGFQSFESLHIGDGSGRVGIGKAAISTDVRHLRGHDGDVGRGSPRKSIPRFGNRAVNTAPLFSDWKLCVILNSVSGPTVTTLITSHAHDHSAIPTLSGKLSSFPTMILSTTPTISSTLSSTTAYPLFLPTHTHRAVIEEVAASGGNLLWRPQAPLGDHKASLRYNWDIHANPVTAYVLDSESTLVVCDEGVYQIDSTGDYCRWRGTQDRIELGPWVYCSFFWENESDSDDSGCAFHS</sequence>
<organism evidence="2 3">
    <name type="scientific">Ascobolus immersus RN42</name>
    <dbReference type="NCBI Taxonomy" id="1160509"/>
    <lineage>
        <taxon>Eukaryota</taxon>
        <taxon>Fungi</taxon>
        <taxon>Dikarya</taxon>
        <taxon>Ascomycota</taxon>
        <taxon>Pezizomycotina</taxon>
        <taxon>Pezizomycetes</taxon>
        <taxon>Pezizales</taxon>
        <taxon>Ascobolaceae</taxon>
        <taxon>Ascobolus</taxon>
    </lineage>
</organism>
<name>A0A3N4HYH8_ASCIM</name>
<dbReference type="AlphaFoldDB" id="A0A3N4HYH8"/>
<reference evidence="2 3" key="1">
    <citation type="journal article" date="2018" name="Nat. Ecol. Evol.">
        <title>Pezizomycetes genomes reveal the molecular basis of ectomycorrhizal truffle lifestyle.</title>
        <authorList>
            <person name="Murat C."/>
            <person name="Payen T."/>
            <person name="Noel B."/>
            <person name="Kuo A."/>
            <person name="Morin E."/>
            <person name="Chen J."/>
            <person name="Kohler A."/>
            <person name="Krizsan K."/>
            <person name="Balestrini R."/>
            <person name="Da Silva C."/>
            <person name="Montanini B."/>
            <person name="Hainaut M."/>
            <person name="Levati E."/>
            <person name="Barry K.W."/>
            <person name="Belfiori B."/>
            <person name="Cichocki N."/>
            <person name="Clum A."/>
            <person name="Dockter R.B."/>
            <person name="Fauchery L."/>
            <person name="Guy J."/>
            <person name="Iotti M."/>
            <person name="Le Tacon F."/>
            <person name="Lindquist E.A."/>
            <person name="Lipzen A."/>
            <person name="Malagnac F."/>
            <person name="Mello A."/>
            <person name="Molinier V."/>
            <person name="Miyauchi S."/>
            <person name="Poulain J."/>
            <person name="Riccioni C."/>
            <person name="Rubini A."/>
            <person name="Sitrit Y."/>
            <person name="Splivallo R."/>
            <person name="Traeger S."/>
            <person name="Wang M."/>
            <person name="Zifcakova L."/>
            <person name="Wipf D."/>
            <person name="Zambonelli A."/>
            <person name="Paolocci F."/>
            <person name="Nowrousian M."/>
            <person name="Ottonello S."/>
            <person name="Baldrian P."/>
            <person name="Spatafora J.W."/>
            <person name="Henrissat B."/>
            <person name="Nagy L.G."/>
            <person name="Aury J.M."/>
            <person name="Wincker P."/>
            <person name="Grigoriev I.V."/>
            <person name="Bonfante P."/>
            <person name="Martin F.M."/>
        </authorList>
    </citation>
    <scope>NUCLEOTIDE SEQUENCE [LARGE SCALE GENOMIC DNA]</scope>
    <source>
        <strain evidence="2 3">RN42</strain>
    </source>
</reference>
<dbReference type="Proteomes" id="UP000275078">
    <property type="component" value="Unassembled WGS sequence"/>
</dbReference>
<proteinExistence type="predicted"/>
<feature type="region of interest" description="Disordered" evidence="1">
    <location>
        <begin position="110"/>
        <end position="147"/>
    </location>
</feature>
<feature type="compositionally biased region" description="Polar residues" evidence="1">
    <location>
        <begin position="112"/>
        <end position="125"/>
    </location>
</feature>
<feature type="region of interest" description="Disordered" evidence="1">
    <location>
        <begin position="201"/>
        <end position="283"/>
    </location>
</feature>
<evidence type="ECO:0000313" key="2">
    <source>
        <dbReference type="EMBL" id="RPA78923.1"/>
    </source>
</evidence>
<feature type="compositionally biased region" description="Basic and acidic residues" evidence="1">
    <location>
        <begin position="201"/>
        <end position="212"/>
    </location>
</feature>